<feature type="compositionally biased region" description="Acidic residues" evidence="1">
    <location>
        <begin position="483"/>
        <end position="502"/>
    </location>
</feature>
<feature type="compositionally biased region" description="Acidic residues" evidence="1">
    <location>
        <begin position="226"/>
        <end position="235"/>
    </location>
</feature>
<feature type="compositionally biased region" description="Basic and acidic residues" evidence="1">
    <location>
        <begin position="79"/>
        <end position="94"/>
    </location>
</feature>
<sequence>MNKSSLSFADDWPVQADDPLEMALDQPFLPTHDALKTCSGSDIHLVKGASNPSNRCLAILPGLLALHPPSNPKTTSNNDHPDTSEKDTDAKTATKPEAIALGEMTGLLSTETPMLRMGCMELQGQRVRTSSKFLVLTFQPKKKRVICKHIFDSVVLFGQAQIKEAPLEAPEIPQPWVHYGGSARAGTSNVSCRLPSVSKAAAVKPRLDPIQSITPKVLEKEKQNNDSDDDDDSESDGSILKDAKDEDDFHMDIMPSSLGRRASSQRKVKAPVKYLERELESSESESEEETPVKRAPRASKKTTESMAEKDDDVVVVPPNSQPSSTPASRYRAKASSNRSSSDSEDDYGPLKRAARAKKTSDGKVDRNAEKDVVVVVEPRPSSTRAASQRPSVAKSGDKINDKSKAASSKKITDESSDKEDVVEVLSSNPSAPLRAPRGKQNAADAVRKQKEESKDEVVVMDTDKSTRSPRKRKSPPVTQSQDDIVDLENDPSVAEDSDDDFEAPMKSSLARKSKSVPDFKAPPAKRPRASPGVMDSLASTSTTPTRRRRRTGTTPSPSKKAVSTTFFQSSNDFSF</sequence>
<evidence type="ECO:0000256" key="1">
    <source>
        <dbReference type="SAM" id="MobiDB-lite"/>
    </source>
</evidence>
<keyword evidence="3" id="KW-1185">Reference proteome</keyword>
<feature type="region of interest" description="Disordered" evidence="1">
    <location>
        <begin position="206"/>
        <end position="575"/>
    </location>
</feature>
<comment type="caution">
    <text evidence="2">The sequence shown here is derived from an EMBL/GenBank/DDBJ whole genome shotgun (WGS) entry which is preliminary data.</text>
</comment>
<feature type="compositionally biased region" description="Polar residues" evidence="1">
    <location>
        <begin position="561"/>
        <end position="575"/>
    </location>
</feature>
<dbReference type="InParanoid" id="A0A1Z5JMR4"/>
<dbReference type="Proteomes" id="UP000198406">
    <property type="component" value="Unassembled WGS sequence"/>
</dbReference>
<dbReference type="OrthoDB" id="49501at2759"/>
<accession>A0A1Z5JMR4</accession>
<feature type="compositionally biased region" description="Basic and acidic residues" evidence="1">
    <location>
        <begin position="358"/>
        <end position="372"/>
    </location>
</feature>
<feature type="region of interest" description="Disordered" evidence="1">
    <location>
        <begin position="67"/>
        <end position="96"/>
    </location>
</feature>
<feature type="compositionally biased region" description="Basic and acidic residues" evidence="1">
    <location>
        <begin position="395"/>
        <end position="421"/>
    </location>
</feature>
<dbReference type="AlphaFoldDB" id="A0A1Z5JMR4"/>
<evidence type="ECO:0000313" key="3">
    <source>
        <dbReference type="Proteomes" id="UP000198406"/>
    </source>
</evidence>
<dbReference type="EMBL" id="BDSP01000087">
    <property type="protein sequence ID" value="GAX15206.1"/>
    <property type="molecule type" value="Genomic_DNA"/>
</dbReference>
<gene>
    <name evidence="2" type="ORF">FisN_12Lh088</name>
</gene>
<feature type="compositionally biased region" description="Basic and acidic residues" evidence="1">
    <location>
        <begin position="445"/>
        <end position="466"/>
    </location>
</feature>
<proteinExistence type="predicted"/>
<evidence type="ECO:0000313" key="2">
    <source>
        <dbReference type="EMBL" id="GAX15206.1"/>
    </source>
</evidence>
<feature type="compositionally biased region" description="Low complexity" evidence="1">
    <location>
        <begin position="327"/>
        <end position="340"/>
    </location>
</feature>
<protein>
    <submittedName>
        <fullName evidence="2">Uncharacterized protein</fullName>
    </submittedName>
</protein>
<feature type="compositionally biased region" description="Polar residues" evidence="1">
    <location>
        <begin position="380"/>
        <end position="390"/>
    </location>
</feature>
<organism evidence="2 3">
    <name type="scientific">Fistulifera solaris</name>
    <name type="common">Oleaginous diatom</name>
    <dbReference type="NCBI Taxonomy" id="1519565"/>
    <lineage>
        <taxon>Eukaryota</taxon>
        <taxon>Sar</taxon>
        <taxon>Stramenopiles</taxon>
        <taxon>Ochrophyta</taxon>
        <taxon>Bacillariophyta</taxon>
        <taxon>Bacillariophyceae</taxon>
        <taxon>Bacillariophycidae</taxon>
        <taxon>Naviculales</taxon>
        <taxon>Naviculaceae</taxon>
        <taxon>Fistulifera</taxon>
    </lineage>
</organism>
<reference evidence="2 3" key="1">
    <citation type="journal article" date="2015" name="Plant Cell">
        <title>Oil accumulation by the oleaginous diatom Fistulifera solaris as revealed by the genome and transcriptome.</title>
        <authorList>
            <person name="Tanaka T."/>
            <person name="Maeda Y."/>
            <person name="Veluchamy A."/>
            <person name="Tanaka M."/>
            <person name="Abida H."/>
            <person name="Marechal E."/>
            <person name="Bowler C."/>
            <person name="Muto M."/>
            <person name="Sunaga Y."/>
            <person name="Tanaka M."/>
            <person name="Yoshino T."/>
            <person name="Taniguchi T."/>
            <person name="Fukuda Y."/>
            <person name="Nemoto M."/>
            <person name="Matsumoto M."/>
            <person name="Wong P.S."/>
            <person name="Aburatani S."/>
            <person name="Fujibuchi W."/>
        </authorList>
    </citation>
    <scope>NUCLEOTIDE SEQUENCE [LARGE SCALE GENOMIC DNA]</scope>
    <source>
        <strain evidence="2 3">JPCC DA0580</strain>
    </source>
</reference>
<name>A0A1Z5JMR4_FISSO</name>